<organism evidence="11 12">
    <name type="scientific">Hymenobacter antarcticus</name>
    <dbReference type="NCBI Taxonomy" id="486270"/>
    <lineage>
        <taxon>Bacteria</taxon>
        <taxon>Pseudomonadati</taxon>
        <taxon>Bacteroidota</taxon>
        <taxon>Cytophagia</taxon>
        <taxon>Cytophagales</taxon>
        <taxon>Hymenobacteraceae</taxon>
        <taxon>Hymenobacter</taxon>
    </lineage>
</organism>
<sequence length="123" mass="14056">MINPWFSLFLASFMEVCWTYSLKALNMQRIREVDWLHSYAQPATLLPVLPLLAYIGFGLANVIFLSQAMRYIPTATAYSAWMALAVVGIKLVDVLYLKQPFSWMSVFYTSLIIVGVLGLRRLE</sequence>
<protein>
    <recommendedName>
        <fullName evidence="8">Guanidinium exporter</fullName>
    </recommendedName>
</protein>
<feature type="transmembrane region" description="Helical" evidence="10">
    <location>
        <begin position="71"/>
        <end position="89"/>
    </location>
</feature>
<evidence type="ECO:0000256" key="1">
    <source>
        <dbReference type="ARBA" id="ARBA00004651"/>
    </source>
</evidence>
<dbReference type="EMBL" id="BAABDI010000048">
    <property type="protein sequence ID" value="GAA3992306.1"/>
    <property type="molecule type" value="Genomic_DNA"/>
</dbReference>
<dbReference type="SUPFAM" id="SSF103481">
    <property type="entry name" value="Multidrug resistance efflux transporter EmrE"/>
    <property type="match status" value="1"/>
</dbReference>
<keyword evidence="4 9" id="KW-0812">Transmembrane</keyword>
<accession>A0ABP7R4H9</accession>
<feature type="transmembrane region" description="Helical" evidence="10">
    <location>
        <begin position="43"/>
        <end position="64"/>
    </location>
</feature>
<dbReference type="InterPro" id="IPR037185">
    <property type="entry name" value="EmrE-like"/>
</dbReference>
<dbReference type="PANTHER" id="PTHR30561:SF0">
    <property type="entry name" value="GUANIDINIUM EXPORTER"/>
    <property type="match status" value="1"/>
</dbReference>
<dbReference type="InterPro" id="IPR045324">
    <property type="entry name" value="Small_multidrug_res"/>
</dbReference>
<evidence type="ECO:0000256" key="9">
    <source>
        <dbReference type="RuleBase" id="RU003942"/>
    </source>
</evidence>
<keyword evidence="3" id="KW-1003">Cell membrane</keyword>
<proteinExistence type="inferred from homology"/>
<dbReference type="Gene3D" id="1.10.3730.20">
    <property type="match status" value="1"/>
</dbReference>
<evidence type="ECO:0000256" key="3">
    <source>
        <dbReference type="ARBA" id="ARBA00022475"/>
    </source>
</evidence>
<dbReference type="PANTHER" id="PTHR30561">
    <property type="entry name" value="SMR FAMILY PROTON-DEPENDENT DRUG EFFLUX TRANSPORTER SUGE"/>
    <property type="match status" value="1"/>
</dbReference>
<evidence type="ECO:0000256" key="10">
    <source>
        <dbReference type="SAM" id="Phobius"/>
    </source>
</evidence>
<feature type="transmembrane region" description="Helical" evidence="10">
    <location>
        <begin position="101"/>
        <end position="119"/>
    </location>
</feature>
<evidence type="ECO:0000313" key="11">
    <source>
        <dbReference type="EMBL" id="GAA3992306.1"/>
    </source>
</evidence>
<reference evidence="12" key="1">
    <citation type="journal article" date="2019" name="Int. J. Syst. Evol. Microbiol.">
        <title>The Global Catalogue of Microorganisms (GCM) 10K type strain sequencing project: providing services to taxonomists for standard genome sequencing and annotation.</title>
        <authorList>
            <consortium name="The Broad Institute Genomics Platform"/>
            <consortium name="The Broad Institute Genome Sequencing Center for Infectious Disease"/>
            <person name="Wu L."/>
            <person name="Ma J."/>
        </authorList>
    </citation>
    <scope>NUCLEOTIDE SEQUENCE [LARGE SCALE GENOMIC DNA]</scope>
    <source>
        <strain evidence="12">JCM 17217</strain>
    </source>
</reference>
<dbReference type="InterPro" id="IPR000390">
    <property type="entry name" value="Small_drug/metabolite_transptr"/>
</dbReference>
<evidence type="ECO:0000256" key="8">
    <source>
        <dbReference type="ARBA" id="ARBA00039168"/>
    </source>
</evidence>
<keyword evidence="5 10" id="KW-1133">Transmembrane helix</keyword>
<evidence type="ECO:0000256" key="4">
    <source>
        <dbReference type="ARBA" id="ARBA00022692"/>
    </source>
</evidence>
<name>A0ABP7R4H9_9BACT</name>
<evidence type="ECO:0000256" key="6">
    <source>
        <dbReference type="ARBA" id="ARBA00023136"/>
    </source>
</evidence>
<evidence type="ECO:0000313" key="12">
    <source>
        <dbReference type="Proteomes" id="UP001501556"/>
    </source>
</evidence>
<evidence type="ECO:0000256" key="2">
    <source>
        <dbReference type="ARBA" id="ARBA00022448"/>
    </source>
</evidence>
<comment type="similarity">
    <text evidence="7">Belongs to the drug/metabolite transporter (DMT) superfamily. Small multidrug resistance (SMR) (TC 2.A.7.1) family. Gdx/SugE subfamily.</text>
</comment>
<dbReference type="Pfam" id="PF00893">
    <property type="entry name" value="Multi_Drug_Res"/>
    <property type="match status" value="1"/>
</dbReference>
<keyword evidence="2" id="KW-0813">Transport</keyword>
<keyword evidence="12" id="KW-1185">Reference proteome</keyword>
<gene>
    <name evidence="11" type="ORF">GCM10022407_40890</name>
</gene>
<evidence type="ECO:0000256" key="5">
    <source>
        <dbReference type="ARBA" id="ARBA00022989"/>
    </source>
</evidence>
<keyword evidence="6 10" id="KW-0472">Membrane</keyword>
<comment type="caution">
    <text evidence="11">The sequence shown here is derived from an EMBL/GenBank/DDBJ whole genome shotgun (WGS) entry which is preliminary data.</text>
</comment>
<evidence type="ECO:0000256" key="7">
    <source>
        <dbReference type="ARBA" id="ARBA00038151"/>
    </source>
</evidence>
<dbReference type="Proteomes" id="UP001501556">
    <property type="component" value="Unassembled WGS sequence"/>
</dbReference>
<comment type="subcellular location">
    <subcellularLocation>
        <location evidence="1 9">Cell membrane</location>
        <topology evidence="1 9">Multi-pass membrane protein</topology>
    </subcellularLocation>
</comment>
<dbReference type="RefSeq" id="WP_345127453.1">
    <property type="nucleotide sequence ID" value="NZ_BAABDI010000048.1"/>
</dbReference>